<keyword evidence="3" id="KW-1185">Reference proteome</keyword>
<evidence type="ECO:0000256" key="1">
    <source>
        <dbReference type="SAM" id="MobiDB-lite"/>
    </source>
</evidence>
<evidence type="ECO:0000259" key="2">
    <source>
        <dbReference type="Pfam" id="PF23674"/>
    </source>
</evidence>
<organism evidence="3 4">
    <name type="scientific">Ascaris lumbricoides</name>
    <name type="common">Giant roundworm</name>
    <dbReference type="NCBI Taxonomy" id="6252"/>
    <lineage>
        <taxon>Eukaryota</taxon>
        <taxon>Metazoa</taxon>
        <taxon>Ecdysozoa</taxon>
        <taxon>Nematoda</taxon>
        <taxon>Chromadorea</taxon>
        <taxon>Rhabditida</taxon>
        <taxon>Spirurina</taxon>
        <taxon>Ascaridomorpha</taxon>
        <taxon>Ascaridoidea</taxon>
        <taxon>Ascarididae</taxon>
        <taxon>Ascaris</taxon>
    </lineage>
</organism>
<feature type="compositionally biased region" description="Polar residues" evidence="1">
    <location>
        <begin position="258"/>
        <end position="276"/>
    </location>
</feature>
<feature type="domain" description="RYYR-CCHC" evidence="2">
    <location>
        <begin position="99"/>
        <end position="175"/>
    </location>
</feature>
<accession>A0A0M3I7M9</accession>
<proteinExistence type="predicted"/>
<feature type="compositionally biased region" description="Basic residues" evidence="1">
    <location>
        <begin position="43"/>
        <end position="53"/>
    </location>
</feature>
<dbReference type="Proteomes" id="UP000036681">
    <property type="component" value="Unplaced"/>
</dbReference>
<dbReference type="WBParaSite" id="ALUE_0001321601-mRNA-1">
    <property type="protein sequence ID" value="ALUE_0001321601-mRNA-1"/>
    <property type="gene ID" value="ALUE_0001321601"/>
</dbReference>
<dbReference type="InterPro" id="IPR057001">
    <property type="entry name" value="RYYR-CCHC"/>
</dbReference>
<name>A0A0M3I7M9_ASCLU</name>
<sequence length="299" mass="32840">MRGHIEKYKDGTIGSLAELRDIIEKEVGIVTSTSTLQRFLRGTWRRGRSRRNGRKEATGSDATQSGRKEGTASAIKKKCVASEVRISGSLEREDAILSQRTLSRCLNETILTVEADGGLRQYAQTNVSVDGRTVNYRCNNCIRALRKGGKGPVAKIKTTDGEIVGDGQPKHADGCAVIEKRVALVRAVDRECRREVRLGRKAPQAAHIDGFEKILTLERGLRGNALTELYPSWMRVRRSLYAHRMFARAGSSDRCRQSMHSGQNSPADSTGMSESPISDDAVISKLGQTSPSNVLVDVE</sequence>
<dbReference type="Pfam" id="PF23674">
    <property type="entry name" value="RYYR-CCHC"/>
    <property type="match status" value="1"/>
</dbReference>
<feature type="region of interest" description="Disordered" evidence="1">
    <location>
        <begin position="43"/>
        <end position="72"/>
    </location>
</feature>
<evidence type="ECO:0000313" key="4">
    <source>
        <dbReference type="WBParaSite" id="ALUE_0001321601-mRNA-1"/>
    </source>
</evidence>
<evidence type="ECO:0000313" key="3">
    <source>
        <dbReference type="Proteomes" id="UP000036681"/>
    </source>
</evidence>
<protein>
    <submittedName>
        <fullName evidence="4">Transposase</fullName>
    </submittedName>
</protein>
<feature type="region of interest" description="Disordered" evidence="1">
    <location>
        <begin position="251"/>
        <end position="299"/>
    </location>
</feature>
<reference evidence="4" key="1">
    <citation type="submission" date="2017-02" db="UniProtKB">
        <authorList>
            <consortium name="WormBaseParasite"/>
        </authorList>
    </citation>
    <scope>IDENTIFICATION</scope>
</reference>
<dbReference type="AlphaFoldDB" id="A0A0M3I7M9"/>